<dbReference type="Pfam" id="PF01388">
    <property type="entry name" value="ARID"/>
    <property type="match status" value="1"/>
</dbReference>
<feature type="compositionally biased region" description="Low complexity" evidence="4">
    <location>
        <begin position="152"/>
        <end position="171"/>
    </location>
</feature>
<dbReference type="PROSITE" id="PS51011">
    <property type="entry name" value="ARID"/>
    <property type="match status" value="1"/>
</dbReference>
<gene>
    <name evidence="6" type="ORF">HG536_0H01680</name>
</gene>
<reference evidence="6 7" key="1">
    <citation type="submission" date="2020-06" db="EMBL/GenBank/DDBJ databases">
        <title>The yeast mating-type switching endonuclease HO is a domesticated member of an unorthodox homing genetic element family.</title>
        <authorList>
            <person name="Coughlan A.Y."/>
            <person name="Lombardi L."/>
            <person name="Braun-Galleani S."/>
            <person name="Martos A.R."/>
            <person name="Galeote V."/>
            <person name="Bigey F."/>
            <person name="Dequin S."/>
            <person name="Byrne K.P."/>
            <person name="Wolfe K.H."/>
        </authorList>
    </citation>
    <scope>NUCLEOTIDE SEQUENCE [LARGE SCALE GENOMIC DNA]</scope>
    <source>
        <strain evidence="6 7">CBS764</strain>
    </source>
</reference>
<dbReference type="OrthoDB" id="1938591at2759"/>
<evidence type="ECO:0000313" key="7">
    <source>
        <dbReference type="Proteomes" id="UP000515788"/>
    </source>
</evidence>
<dbReference type="Proteomes" id="UP000515788">
    <property type="component" value="Chromosome 8"/>
</dbReference>
<dbReference type="KEGG" id="tgb:HG536_0H01680"/>
<dbReference type="AlphaFoldDB" id="A0A7G3ZMQ7"/>
<keyword evidence="7" id="KW-1185">Reference proteome</keyword>
<name>A0A7G3ZMQ7_9SACH</name>
<dbReference type="EMBL" id="CP059253">
    <property type="protein sequence ID" value="QLL34793.1"/>
    <property type="molecule type" value="Genomic_DNA"/>
</dbReference>
<dbReference type="GO" id="GO:0000976">
    <property type="term" value="F:transcription cis-regulatory region binding"/>
    <property type="evidence" value="ECO:0007669"/>
    <property type="project" value="TreeGrafter"/>
</dbReference>
<organism evidence="6 7">
    <name type="scientific">Torulaspora globosa</name>
    <dbReference type="NCBI Taxonomy" id="48254"/>
    <lineage>
        <taxon>Eukaryota</taxon>
        <taxon>Fungi</taxon>
        <taxon>Dikarya</taxon>
        <taxon>Ascomycota</taxon>
        <taxon>Saccharomycotina</taxon>
        <taxon>Saccharomycetes</taxon>
        <taxon>Saccharomycetales</taxon>
        <taxon>Saccharomycetaceae</taxon>
        <taxon>Torulaspora</taxon>
    </lineage>
</organism>
<proteinExistence type="predicted"/>
<accession>A0A7G3ZMQ7</accession>
<feature type="region of interest" description="Disordered" evidence="4">
    <location>
        <begin position="329"/>
        <end position="384"/>
    </location>
</feature>
<dbReference type="Gene3D" id="1.10.150.60">
    <property type="entry name" value="ARID DNA-binding domain"/>
    <property type="match status" value="1"/>
</dbReference>
<dbReference type="CDD" id="cd16871">
    <property type="entry name" value="ARID_Swi1p-like"/>
    <property type="match status" value="1"/>
</dbReference>
<dbReference type="SMART" id="SM00501">
    <property type="entry name" value="BRIGHT"/>
    <property type="match status" value="1"/>
</dbReference>
<keyword evidence="1" id="KW-0805">Transcription regulation</keyword>
<dbReference type="GO" id="GO:0016514">
    <property type="term" value="C:SWI/SNF complex"/>
    <property type="evidence" value="ECO:0007669"/>
    <property type="project" value="TreeGrafter"/>
</dbReference>
<keyword evidence="3" id="KW-0539">Nucleus</keyword>
<feature type="compositionally biased region" description="Basic residues" evidence="4">
    <location>
        <begin position="367"/>
        <end position="381"/>
    </location>
</feature>
<evidence type="ECO:0000256" key="2">
    <source>
        <dbReference type="ARBA" id="ARBA00023163"/>
    </source>
</evidence>
<sequence>MDFFNMGNDDTKPENGNVNYFDTRSTHDNDSTSLSPQAILARNSISETSNGQNMSNNHISMSPQQMFTPMSSSNISANPVANNNPNSPAVGAATPQQILMFNNNNYQQGYSSQHSPIVQSSNDPARALPVQENSGKAYAERAAMIASLQAKQQQQQQQQQEQQQHQQPQPQYQQAFNYRGGSVLQNLSPELQKKISIELNNKQYELFMKSLIENCKRRNMPLQSIPEIHGKKVNLFILFMLVQRLGGGEQVSRTQRWDLLSQKLQIQDSQQLASVYYRIVLPYEKYLASPEGLKESQAKKIFFQQFFQELIRKIQANSKPENNAFNQALASTPNSSATPTNISSFKQQPTMQQMQQSMQQKPSIAPKPKKPRKPRQKKKTKKELELERRQQEEMLRKQQQAILEQQQKQRLLVEHQLQRQKEMIRQQYQQELAKLPKVYKRGLARNYKPSQRQMNLTSGYDMNYLSQIGEKIEANKPIFLFPPELGTVNLHAVSMSLQSNDLGEVNTALNTLLVASADSVLKVPLDRYPETLDAICILGIKLLRDIFTRNIGSNHSARHADHNDNPSPKNVSLIKVTEEINTGGLGDIAADSYNYKAGYCEEYDVNAFLDDRLTSYSKTNDLINEIFDRYKQHAENMSENDKVIAVDSLTGEDLQQSSIFALTPAQTPKAEEANANSRGDSHRSETQDNSIGWDVLPEPLKDFPGQPFSDLSVPSYLQSLKSINDEIDTVFTKVNTRGAEDKNISITDQISTISMILRNFSFSEKNSKLMAKNTFLKRFYLDLLWMLFLNPNMLIFHRKAFNFKKDTIVTLTNICHAYEINSQLECFLILMLVLSFGEPRKTMPEQDSHVLTYAERPINKGHYSGFSADIFAKLLSLDHPNRRLFKEVLLLFPSEGYGNDGNCQKDIVYHLVNAYCDGDSFRLLNDVVSFLLSLIPFMQADTTPSLIEEKAPVIAQSLTCLLTLINFLDTNEAPVRDIKFENVPLRWLTAEENIGASLRRLSDVLSNIGLRTDRNLLHLRRLLLSISSKAIEVTSLMVEKSLELAGKSDRGIFGVCETLASIPGLLPSECQSYTFSTHSVTDPEISKQNERLYRVRNRVLSHLVKAKSPA</sequence>
<evidence type="ECO:0000259" key="5">
    <source>
        <dbReference type="PROSITE" id="PS51011"/>
    </source>
</evidence>
<evidence type="ECO:0000256" key="3">
    <source>
        <dbReference type="ARBA" id="ARBA00023242"/>
    </source>
</evidence>
<dbReference type="GO" id="GO:0006357">
    <property type="term" value="P:regulation of transcription by RNA polymerase II"/>
    <property type="evidence" value="ECO:0007669"/>
    <property type="project" value="TreeGrafter"/>
</dbReference>
<dbReference type="InterPro" id="IPR051232">
    <property type="entry name" value="ARID/SWI1_ChromRemod"/>
</dbReference>
<feature type="region of interest" description="Disordered" evidence="4">
    <location>
        <begin position="149"/>
        <end position="171"/>
    </location>
</feature>
<evidence type="ECO:0000256" key="1">
    <source>
        <dbReference type="ARBA" id="ARBA00023015"/>
    </source>
</evidence>
<dbReference type="InterPro" id="IPR036431">
    <property type="entry name" value="ARID_dom_sf"/>
</dbReference>
<feature type="compositionally biased region" description="Low complexity" evidence="4">
    <location>
        <begin position="346"/>
        <end position="363"/>
    </location>
</feature>
<feature type="region of interest" description="Disordered" evidence="4">
    <location>
        <begin position="661"/>
        <end position="691"/>
    </location>
</feature>
<dbReference type="PANTHER" id="PTHR13964">
    <property type="entry name" value="RBP-RELATED"/>
    <property type="match status" value="1"/>
</dbReference>
<feature type="domain" description="ARID" evidence="5">
    <location>
        <begin position="201"/>
        <end position="288"/>
    </location>
</feature>
<dbReference type="RefSeq" id="XP_037141467.1">
    <property type="nucleotide sequence ID" value="XM_037285571.1"/>
</dbReference>
<feature type="compositionally biased region" description="Polar residues" evidence="4">
    <location>
        <begin position="329"/>
        <end position="345"/>
    </location>
</feature>
<dbReference type="PANTHER" id="PTHR13964:SF27">
    <property type="entry name" value="HAT-TRICK, ISOFORM D"/>
    <property type="match status" value="1"/>
</dbReference>
<dbReference type="SMART" id="SM01014">
    <property type="entry name" value="ARID"/>
    <property type="match status" value="1"/>
</dbReference>
<dbReference type="SUPFAM" id="SSF46774">
    <property type="entry name" value="ARID-like"/>
    <property type="match status" value="1"/>
</dbReference>
<evidence type="ECO:0000313" key="6">
    <source>
        <dbReference type="EMBL" id="QLL34793.1"/>
    </source>
</evidence>
<evidence type="ECO:0000256" key="4">
    <source>
        <dbReference type="SAM" id="MobiDB-lite"/>
    </source>
</evidence>
<dbReference type="InterPro" id="IPR001606">
    <property type="entry name" value="ARID_dom"/>
</dbReference>
<keyword evidence="2" id="KW-0804">Transcription</keyword>
<protein>
    <recommendedName>
        <fullName evidence="5">ARID domain-containing protein</fullName>
    </recommendedName>
</protein>
<dbReference type="GeneID" id="59328059"/>